<protein>
    <submittedName>
        <fullName evidence="2">Uncharacterized protein</fullName>
    </submittedName>
</protein>
<organism evidence="2 3">
    <name type="scientific">Saguinus oedipus</name>
    <name type="common">Cotton-top tamarin</name>
    <name type="synonym">Oedipomidas oedipus</name>
    <dbReference type="NCBI Taxonomy" id="9490"/>
    <lineage>
        <taxon>Eukaryota</taxon>
        <taxon>Metazoa</taxon>
        <taxon>Chordata</taxon>
        <taxon>Craniata</taxon>
        <taxon>Vertebrata</taxon>
        <taxon>Euteleostomi</taxon>
        <taxon>Mammalia</taxon>
        <taxon>Eutheria</taxon>
        <taxon>Euarchontoglires</taxon>
        <taxon>Primates</taxon>
        <taxon>Haplorrhini</taxon>
        <taxon>Platyrrhini</taxon>
        <taxon>Cebidae</taxon>
        <taxon>Callitrichinae</taxon>
        <taxon>Saguinus</taxon>
    </lineage>
</organism>
<evidence type="ECO:0000313" key="3">
    <source>
        <dbReference type="Proteomes" id="UP001266305"/>
    </source>
</evidence>
<proteinExistence type="predicted"/>
<reference evidence="2 3" key="1">
    <citation type="submission" date="2023-05" db="EMBL/GenBank/DDBJ databases">
        <title>B98-5 Cell Line De Novo Hybrid Assembly: An Optical Mapping Approach.</title>
        <authorList>
            <person name="Kananen K."/>
            <person name="Auerbach J.A."/>
            <person name="Kautto E."/>
            <person name="Blachly J.S."/>
        </authorList>
    </citation>
    <scope>NUCLEOTIDE SEQUENCE [LARGE SCALE GENOMIC DNA]</scope>
    <source>
        <strain evidence="2">B95-8</strain>
        <tissue evidence="2">Cell line</tissue>
    </source>
</reference>
<name>A0ABQ9TWF0_SAGOE</name>
<dbReference type="EMBL" id="JASSZA010000019">
    <property type="protein sequence ID" value="KAK2088815.1"/>
    <property type="molecule type" value="Genomic_DNA"/>
</dbReference>
<accession>A0ABQ9TWF0</accession>
<gene>
    <name evidence="2" type="ORF">P7K49_034722</name>
</gene>
<evidence type="ECO:0000256" key="1">
    <source>
        <dbReference type="SAM" id="MobiDB-lite"/>
    </source>
</evidence>
<keyword evidence="3" id="KW-1185">Reference proteome</keyword>
<evidence type="ECO:0000313" key="2">
    <source>
        <dbReference type="EMBL" id="KAK2088815.1"/>
    </source>
</evidence>
<sequence>MCSDGQMFPEGKQHIDPEKPSEVYVDAQQIFAARAYPVQKPAHIGRAKCPDAQAPGGHCLNGQ</sequence>
<dbReference type="Proteomes" id="UP001266305">
    <property type="component" value="Unassembled WGS sequence"/>
</dbReference>
<feature type="compositionally biased region" description="Basic and acidic residues" evidence="1">
    <location>
        <begin position="11"/>
        <end position="20"/>
    </location>
</feature>
<comment type="caution">
    <text evidence="2">The sequence shown here is derived from an EMBL/GenBank/DDBJ whole genome shotgun (WGS) entry which is preliminary data.</text>
</comment>
<feature type="region of interest" description="Disordered" evidence="1">
    <location>
        <begin position="1"/>
        <end position="20"/>
    </location>
</feature>